<protein>
    <submittedName>
        <fullName evidence="1">Uncharacterized protein</fullName>
    </submittedName>
</protein>
<proteinExistence type="predicted"/>
<dbReference type="EMBL" id="JBJQND010000001">
    <property type="protein sequence ID" value="KAL3892396.1"/>
    <property type="molecule type" value="Genomic_DNA"/>
</dbReference>
<evidence type="ECO:0000313" key="2">
    <source>
        <dbReference type="Proteomes" id="UP001634394"/>
    </source>
</evidence>
<comment type="caution">
    <text evidence="1">The sequence shown here is derived from an EMBL/GenBank/DDBJ whole genome shotgun (WGS) entry which is preliminary data.</text>
</comment>
<sequence length="162" mass="18596">MALALTRGEKPLLPDIFRTIQGSEFRMGPADRFVGSDVSHLPRIRGVNPATDTKNIPRIIVRDTHGNVLDTFTHLQEAIYRAKWKVKQTHEATTPLEWRLPKAPVPSRPDFSRTFLPLKSQVHTETRKNQPQKTIPDNAIVSGFYIHVSRYFTISEFESKFM</sequence>
<dbReference type="AlphaFoldDB" id="A0ABD3Y2U7"/>
<accession>A0ABD3Y2U7</accession>
<gene>
    <name evidence="1" type="ORF">ACJMK2_004606</name>
</gene>
<evidence type="ECO:0000313" key="1">
    <source>
        <dbReference type="EMBL" id="KAL3892396.1"/>
    </source>
</evidence>
<dbReference type="Proteomes" id="UP001634394">
    <property type="component" value="Unassembled WGS sequence"/>
</dbReference>
<organism evidence="1 2">
    <name type="scientific">Sinanodonta woodiana</name>
    <name type="common">Chinese pond mussel</name>
    <name type="synonym">Anodonta woodiana</name>
    <dbReference type="NCBI Taxonomy" id="1069815"/>
    <lineage>
        <taxon>Eukaryota</taxon>
        <taxon>Metazoa</taxon>
        <taxon>Spiralia</taxon>
        <taxon>Lophotrochozoa</taxon>
        <taxon>Mollusca</taxon>
        <taxon>Bivalvia</taxon>
        <taxon>Autobranchia</taxon>
        <taxon>Heteroconchia</taxon>
        <taxon>Palaeoheterodonta</taxon>
        <taxon>Unionida</taxon>
        <taxon>Unionoidea</taxon>
        <taxon>Unionidae</taxon>
        <taxon>Unioninae</taxon>
        <taxon>Sinanodonta</taxon>
    </lineage>
</organism>
<reference evidence="1 2" key="1">
    <citation type="submission" date="2024-11" db="EMBL/GenBank/DDBJ databases">
        <title>Chromosome-level genome assembly of the freshwater bivalve Anodonta woodiana.</title>
        <authorList>
            <person name="Chen X."/>
        </authorList>
    </citation>
    <scope>NUCLEOTIDE SEQUENCE [LARGE SCALE GENOMIC DNA]</scope>
    <source>
        <strain evidence="1">MN2024</strain>
        <tissue evidence="1">Gills</tissue>
    </source>
</reference>
<name>A0ABD3Y2U7_SINWO</name>
<keyword evidence="2" id="KW-1185">Reference proteome</keyword>